<feature type="chain" id="PRO_5039377253" evidence="1">
    <location>
        <begin position="21"/>
        <end position="441"/>
    </location>
</feature>
<dbReference type="Gene3D" id="3.40.190.10">
    <property type="entry name" value="Periplasmic binding protein-like II"/>
    <property type="match status" value="1"/>
</dbReference>
<dbReference type="Pfam" id="PF01547">
    <property type="entry name" value="SBP_bac_1"/>
    <property type="match status" value="1"/>
</dbReference>
<proteinExistence type="predicted"/>
<sequence>MKKPLIILLFLILSGCFNNGNNLKAVEVNNGNEIKDHVWQLNSTVNNGQNITLKVALISSNSSDRFMQFYGTPFMEKYKNISIEFVNIPAIFNEDMKKTAEFLAENDADLMVSSLMEYQNLANSELLLDITSLSKIGFDMDQFVPIAIDQLMDNNTNSLFGLAPGFSSVALYYNKDLFDKNQITYPHGNMSWNELFQLADQFPKSDNTYGLFLPSYGTIRSLAMFMAISKNLAFLDKELKKVTVDNSEWEDTYSLIVDGIKGGILPDSRKQGDNLFVAGKAAMTIDYVQLLKNLTNSTFKWGVSKQPEGSTQIFSVGSIYSVLIHSKKQEAALELLKYINSDEIMKANNSNVTGLSMLPSRLSLISENGVDLSAFYDPSILSHLNFNGFSQLPMDFSVKYDNIFEEEMNDAILGKKPLNDALRIIQKKAQKELDNSWQNQR</sequence>
<organism evidence="2 3">
    <name type="scientific">Paenibacillus psychroresistens</name>
    <dbReference type="NCBI Taxonomy" id="1778678"/>
    <lineage>
        <taxon>Bacteria</taxon>
        <taxon>Bacillati</taxon>
        <taxon>Bacillota</taxon>
        <taxon>Bacilli</taxon>
        <taxon>Bacillales</taxon>
        <taxon>Paenibacillaceae</taxon>
        <taxon>Paenibacillus</taxon>
    </lineage>
</organism>
<dbReference type="PROSITE" id="PS51257">
    <property type="entry name" value="PROKAR_LIPOPROTEIN"/>
    <property type="match status" value="1"/>
</dbReference>
<dbReference type="RefSeq" id="WP_155704314.1">
    <property type="nucleotide sequence ID" value="NZ_CP034235.1"/>
</dbReference>
<dbReference type="KEGG" id="ppsc:EHS13_32170"/>
<keyword evidence="1" id="KW-0732">Signal</keyword>
<feature type="signal peptide" evidence="1">
    <location>
        <begin position="1"/>
        <end position="20"/>
    </location>
</feature>
<dbReference type="PANTHER" id="PTHR43649:SF12">
    <property type="entry name" value="DIACETYLCHITOBIOSE BINDING PROTEIN DASA"/>
    <property type="match status" value="1"/>
</dbReference>
<dbReference type="AlphaFoldDB" id="A0A6B8RUC5"/>
<gene>
    <name evidence="2" type="ORF">EHS13_32170</name>
</gene>
<name>A0A6B8RUC5_9BACL</name>
<reference evidence="3" key="1">
    <citation type="submission" date="2018-11" db="EMBL/GenBank/DDBJ databases">
        <title>Complete genome sequence of Paenibacillus sp. ML311-T8.</title>
        <authorList>
            <person name="Nam Y.-D."/>
            <person name="Kang J."/>
            <person name="Chung W.-H."/>
            <person name="Park Y.S."/>
        </authorList>
    </citation>
    <scope>NUCLEOTIDE SEQUENCE [LARGE SCALE GENOMIC DNA]</scope>
    <source>
        <strain evidence="3">ML311-T8</strain>
    </source>
</reference>
<keyword evidence="3" id="KW-1185">Reference proteome</keyword>
<evidence type="ECO:0000256" key="1">
    <source>
        <dbReference type="SAM" id="SignalP"/>
    </source>
</evidence>
<dbReference type="Proteomes" id="UP000426246">
    <property type="component" value="Chromosome"/>
</dbReference>
<dbReference type="OrthoDB" id="2675752at2"/>
<accession>A0A6B8RUC5</accession>
<dbReference type="InterPro" id="IPR006059">
    <property type="entry name" value="SBP"/>
</dbReference>
<dbReference type="InterPro" id="IPR050490">
    <property type="entry name" value="Bact_solute-bd_prot1"/>
</dbReference>
<dbReference type="PANTHER" id="PTHR43649">
    <property type="entry name" value="ARABINOSE-BINDING PROTEIN-RELATED"/>
    <property type="match status" value="1"/>
</dbReference>
<evidence type="ECO:0000313" key="2">
    <source>
        <dbReference type="EMBL" id="QGQ99205.1"/>
    </source>
</evidence>
<dbReference type="SUPFAM" id="SSF53850">
    <property type="entry name" value="Periplasmic binding protein-like II"/>
    <property type="match status" value="1"/>
</dbReference>
<dbReference type="EMBL" id="CP034235">
    <property type="protein sequence ID" value="QGQ99205.1"/>
    <property type="molecule type" value="Genomic_DNA"/>
</dbReference>
<evidence type="ECO:0000313" key="3">
    <source>
        <dbReference type="Proteomes" id="UP000426246"/>
    </source>
</evidence>
<protein>
    <submittedName>
        <fullName evidence="2">Extracellular solute-binding protein</fullName>
    </submittedName>
</protein>